<keyword evidence="3" id="KW-1185">Reference proteome</keyword>
<gene>
    <name evidence="2" type="ORF">TRICI_004920</name>
</gene>
<name>A0A642UY04_9ASCO</name>
<accession>A0A642UY04</accession>
<dbReference type="GO" id="GO:0003779">
    <property type="term" value="F:actin binding"/>
    <property type="evidence" value="ECO:0007669"/>
    <property type="project" value="TreeGrafter"/>
</dbReference>
<dbReference type="AlphaFoldDB" id="A0A642UY04"/>
<evidence type="ECO:0000313" key="2">
    <source>
        <dbReference type="EMBL" id="KAA8907629.1"/>
    </source>
</evidence>
<feature type="compositionally biased region" description="Basic residues" evidence="1">
    <location>
        <begin position="372"/>
        <end position="382"/>
    </location>
</feature>
<feature type="compositionally biased region" description="Basic and acidic residues" evidence="1">
    <location>
        <begin position="185"/>
        <end position="194"/>
    </location>
</feature>
<dbReference type="VEuPathDB" id="FungiDB:TRICI_004920"/>
<evidence type="ECO:0000256" key="1">
    <source>
        <dbReference type="SAM" id="MobiDB-lite"/>
    </source>
</evidence>
<dbReference type="GO" id="GO:0030036">
    <property type="term" value="P:actin cytoskeleton organization"/>
    <property type="evidence" value="ECO:0007669"/>
    <property type="project" value="TreeGrafter"/>
</dbReference>
<comment type="caution">
    <text evidence="2">The sequence shown here is derived from an EMBL/GenBank/DDBJ whole genome shotgun (WGS) entry which is preliminary data.</text>
</comment>
<feature type="compositionally biased region" description="Polar residues" evidence="1">
    <location>
        <begin position="395"/>
        <end position="404"/>
    </location>
</feature>
<dbReference type="Proteomes" id="UP000761534">
    <property type="component" value="Unassembled WGS sequence"/>
</dbReference>
<feature type="compositionally biased region" description="Acidic residues" evidence="1">
    <location>
        <begin position="147"/>
        <end position="162"/>
    </location>
</feature>
<dbReference type="EMBL" id="SWFS01000376">
    <property type="protein sequence ID" value="KAA8907629.1"/>
    <property type="molecule type" value="Genomic_DNA"/>
</dbReference>
<evidence type="ECO:0000313" key="3">
    <source>
        <dbReference type="Proteomes" id="UP000761534"/>
    </source>
</evidence>
<feature type="compositionally biased region" description="Low complexity" evidence="1">
    <location>
        <begin position="422"/>
        <end position="438"/>
    </location>
</feature>
<feature type="compositionally biased region" description="Low complexity" evidence="1">
    <location>
        <begin position="211"/>
        <end position="220"/>
    </location>
</feature>
<feature type="region of interest" description="Disordered" evidence="1">
    <location>
        <begin position="367"/>
        <end position="404"/>
    </location>
</feature>
<dbReference type="PANTHER" id="PTHR12751">
    <property type="entry name" value="PHOSPHATASE AND ACTIN REGULATOR PHACTR"/>
    <property type="match status" value="1"/>
</dbReference>
<protein>
    <submittedName>
        <fullName evidence="2">Uncharacterized protein</fullName>
    </submittedName>
</protein>
<feature type="region of interest" description="Disordered" evidence="1">
    <location>
        <begin position="418"/>
        <end position="453"/>
    </location>
</feature>
<feature type="compositionally biased region" description="Basic and acidic residues" evidence="1">
    <location>
        <begin position="109"/>
        <end position="119"/>
    </location>
</feature>
<feature type="region of interest" description="Disordered" evidence="1">
    <location>
        <begin position="1"/>
        <end position="302"/>
    </location>
</feature>
<dbReference type="PANTHER" id="PTHR12751:SF18">
    <property type="entry name" value="PHOSPHATASE AND ACTIN REGULATOR 1"/>
    <property type="match status" value="1"/>
</dbReference>
<feature type="compositionally biased region" description="Low complexity" evidence="1">
    <location>
        <begin position="73"/>
        <end position="82"/>
    </location>
</feature>
<feature type="compositionally biased region" description="Polar residues" evidence="1">
    <location>
        <begin position="40"/>
        <end position="56"/>
    </location>
</feature>
<feature type="compositionally biased region" description="Low complexity" evidence="1">
    <location>
        <begin position="259"/>
        <end position="302"/>
    </location>
</feature>
<organism evidence="2 3">
    <name type="scientific">Trichomonascus ciferrii</name>
    <dbReference type="NCBI Taxonomy" id="44093"/>
    <lineage>
        <taxon>Eukaryota</taxon>
        <taxon>Fungi</taxon>
        <taxon>Dikarya</taxon>
        <taxon>Ascomycota</taxon>
        <taxon>Saccharomycotina</taxon>
        <taxon>Dipodascomycetes</taxon>
        <taxon>Dipodascales</taxon>
        <taxon>Trichomonascaceae</taxon>
        <taxon>Trichomonascus</taxon>
        <taxon>Trichomonascus ciferrii complex</taxon>
    </lineage>
</organism>
<reference evidence="2" key="1">
    <citation type="journal article" date="2019" name="G3 (Bethesda)">
        <title>Genome Assemblies of Two Rare Opportunistic Yeast Pathogens: Diutina rugosa (syn. Candida rugosa) and Trichomonascus ciferrii (syn. Candida ciferrii).</title>
        <authorList>
            <person name="Mixao V."/>
            <person name="Saus E."/>
            <person name="Hansen A.P."/>
            <person name="Lass-Florl C."/>
            <person name="Gabaldon T."/>
        </authorList>
    </citation>
    <scope>NUCLEOTIDE SEQUENCE</scope>
    <source>
        <strain evidence="2">CBS 4856</strain>
    </source>
</reference>
<proteinExistence type="predicted"/>
<dbReference type="OrthoDB" id="5563016at2759"/>
<sequence length="517" mass="57801">MSRSFFSTKKHKQQSSVDQQDEDSGVQSPTLLMPHLKAPNQHQPSPLSAVSANPVLSHSVAEAEIPPTPPPQQQQQQQQQQQLTVPPKYGGFAGFAPPTPPPSSSDDCTTIRKSEESESRPIPSLSSSATCSSDYEPGHHKLSSLDQDVEVEHEVQEEEDDVTSVGDTVFPKKLDVVTVETIRSSLERTKSLERRRSRRSTKSAKSEKSEGTTTEIAAKSAQEEEEEDSDDKETIPNPTEVHVHDEDISVDLNKDMPAPKSILKSSTSSEQLSSPSPNNNIANDDNDQNNKQSNNNTTATTIADSTTTTTTTTTLDMINFDVLDSDLNLDFNFEKLPDSLPEEIDQEDMDGAKKELSKIEYQYQPMQYDNKSHKRPHSRSSSHRTSSSSERHTLQPPTNNRTNQFYHPLYQKRISQFVPSHNNNNTSTASASSSSASSIFSRPPPEKKTHANNATVSFSSRIVIYDTYDRSDYDRRAELATCNRLTPILAQQIKEELNNFKMEMDIHADSRIYTHFF</sequence>